<organism evidence="2 3">
    <name type="scientific">Salvator merianae</name>
    <name type="common">Argentine black and white tegu</name>
    <name type="synonym">Tupinambis merianae</name>
    <dbReference type="NCBI Taxonomy" id="96440"/>
    <lineage>
        <taxon>Eukaryota</taxon>
        <taxon>Metazoa</taxon>
        <taxon>Chordata</taxon>
        <taxon>Craniata</taxon>
        <taxon>Vertebrata</taxon>
        <taxon>Euteleostomi</taxon>
        <taxon>Lepidosauria</taxon>
        <taxon>Squamata</taxon>
        <taxon>Bifurcata</taxon>
        <taxon>Unidentata</taxon>
        <taxon>Episquamata</taxon>
        <taxon>Laterata</taxon>
        <taxon>Teiioidea</taxon>
        <taxon>Teiidae</taxon>
        <taxon>Salvator</taxon>
    </lineage>
</organism>
<dbReference type="Ensembl" id="ENSSMRT00000016230.1">
    <property type="protein sequence ID" value="ENSSMRP00000013941.1"/>
    <property type="gene ID" value="ENSSMRG00000010844.1"/>
</dbReference>
<dbReference type="InterPro" id="IPR036051">
    <property type="entry name" value="KRAB_dom_sf"/>
</dbReference>
<evidence type="ECO:0000259" key="1">
    <source>
        <dbReference type="PROSITE" id="PS50805"/>
    </source>
</evidence>
<dbReference type="AlphaFoldDB" id="A0A8D0BW32"/>
<proteinExistence type="predicted"/>
<reference evidence="2" key="2">
    <citation type="submission" date="2025-09" db="UniProtKB">
        <authorList>
            <consortium name="Ensembl"/>
        </authorList>
    </citation>
    <scope>IDENTIFICATION</scope>
</reference>
<reference evidence="2" key="1">
    <citation type="submission" date="2025-08" db="UniProtKB">
        <authorList>
            <consortium name="Ensembl"/>
        </authorList>
    </citation>
    <scope>IDENTIFICATION</scope>
</reference>
<keyword evidence="3" id="KW-1185">Reference proteome</keyword>
<dbReference type="GeneTree" id="ENSGT01150000287488"/>
<name>A0A8D0BW32_SALMN</name>
<dbReference type="PROSITE" id="PS50805">
    <property type="entry name" value="KRAB"/>
    <property type="match status" value="1"/>
</dbReference>
<dbReference type="PANTHER" id="PTHR23232">
    <property type="entry name" value="KRAB DOMAIN C2H2 ZINC FINGER"/>
    <property type="match status" value="1"/>
</dbReference>
<evidence type="ECO:0000313" key="2">
    <source>
        <dbReference type="Ensembl" id="ENSSMRP00000013941.1"/>
    </source>
</evidence>
<dbReference type="Gene3D" id="6.10.140.140">
    <property type="match status" value="1"/>
</dbReference>
<dbReference type="SMART" id="SM00349">
    <property type="entry name" value="KRAB"/>
    <property type="match status" value="1"/>
</dbReference>
<dbReference type="SUPFAM" id="SSF109640">
    <property type="entry name" value="KRAB domain (Kruppel-associated box)"/>
    <property type="match status" value="1"/>
</dbReference>
<dbReference type="PANTHER" id="PTHR23232:SF142">
    <property type="entry name" value="GASTRULA ZINC FINGER PROTEIN XLCGF57.1-LIKE-RELATED"/>
    <property type="match status" value="1"/>
</dbReference>
<dbReference type="InterPro" id="IPR001909">
    <property type="entry name" value="KRAB"/>
</dbReference>
<feature type="domain" description="KRAB" evidence="1">
    <location>
        <begin position="8"/>
        <end position="85"/>
    </location>
</feature>
<dbReference type="Proteomes" id="UP000694421">
    <property type="component" value="Unplaced"/>
</dbReference>
<dbReference type="CDD" id="cd07765">
    <property type="entry name" value="KRAB_A-box"/>
    <property type="match status" value="1"/>
</dbReference>
<dbReference type="Pfam" id="PF01352">
    <property type="entry name" value="KRAB"/>
    <property type="match status" value="1"/>
</dbReference>
<protein>
    <recommendedName>
        <fullName evidence="1">KRAB domain-containing protein</fullName>
    </recommendedName>
</protein>
<dbReference type="GO" id="GO:0006355">
    <property type="term" value="P:regulation of DNA-templated transcription"/>
    <property type="evidence" value="ECO:0007669"/>
    <property type="project" value="InterPro"/>
</dbReference>
<sequence length="115" mass="12710">MNHQLGLVNFHDVAVCFTEEEWALLDPGQRTLHREVMEEIYQTLASLGKEPFFLENQSCMDGFSLLLIASGATCPKHLGKNCSLPVDSLLCPEKVSGTAPPMSPVRGQCCWSFLP</sequence>
<dbReference type="InterPro" id="IPR050169">
    <property type="entry name" value="Krueppel_C2H2_ZnF"/>
</dbReference>
<evidence type="ECO:0000313" key="3">
    <source>
        <dbReference type="Proteomes" id="UP000694421"/>
    </source>
</evidence>
<accession>A0A8D0BW32</accession>